<keyword evidence="2" id="KW-1185">Reference proteome</keyword>
<name>A0A914P163_9BILA</name>
<keyword evidence="1" id="KW-1133">Transmembrane helix</keyword>
<sequence>MLKYALPFLIYPSGGLVLVGTLSTGLRIFISFINAAEFNALYFTGSNLFILFSFYRANIKIITKYINLLMKRNNRVSVLTSKVKNDDERKKEADAYFEQLKNAW</sequence>
<dbReference type="Proteomes" id="UP000887578">
    <property type="component" value="Unplaced"/>
</dbReference>
<organism evidence="2 3">
    <name type="scientific">Panagrolaimus davidi</name>
    <dbReference type="NCBI Taxonomy" id="227884"/>
    <lineage>
        <taxon>Eukaryota</taxon>
        <taxon>Metazoa</taxon>
        <taxon>Ecdysozoa</taxon>
        <taxon>Nematoda</taxon>
        <taxon>Chromadorea</taxon>
        <taxon>Rhabditida</taxon>
        <taxon>Tylenchina</taxon>
        <taxon>Panagrolaimomorpha</taxon>
        <taxon>Panagrolaimoidea</taxon>
        <taxon>Panagrolaimidae</taxon>
        <taxon>Panagrolaimus</taxon>
    </lineage>
</organism>
<evidence type="ECO:0000256" key="1">
    <source>
        <dbReference type="SAM" id="Phobius"/>
    </source>
</evidence>
<dbReference type="WBParaSite" id="PDA_v2.g10944.t1">
    <property type="protein sequence ID" value="PDA_v2.g10944.t1"/>
    <property type="gene ID" value="PDA_v2.g10944"/>
</dbReference>
<reference evidence="3" key="1">
    <citation type="submission" date="2022-11" db="UniProtKB">
        <authorList>
            <consortium name="WormBaseParasite"/>
        </authorList>
    </citation>
    <scope>IDENTIFICATION</scope>
</reference>
<keyword evidence="1" id="KW-0472">Membrane</keyword>
<dbReference type="AlphaFoldDB" id="A0A914P163"/>
<proteinExistence type="predicted"/>
<feature type="transmembrane region" description="Helical" evidence="1">
    <location>
        <begin position="9"/>
        <end position="33"/>
    </location>
</feature>
<keyword evidence="1" id="KW-0812">Transmembrane</keyword>
<accession>A0A914P163</accession>
<feature type="transmembrane region" description="Helical" evidence="1">
    <location>
        <begin position="39"/>
        <end position="57"/>
    </location>
</feature>
<evidence type="ECO:0000313" key="3">
    <source>
        <dbReference type="WBParaSite" id="PDA_v2.g10944.t1"/>
    </source>
</evidence>
<evidence type="ECO:0000313" key="2">
    <source>
        <dbReference type="Proteomes" id="UP000887578"/>
    </source>
</evidence>
<protein>
    <submittedName>
        <fullName evidence="3">Uncharacterized protein</fullName>
    </submittedName>
</protein>